<keyword evidence="3" id="KW-1185">Reference proteome</keyword>
<dbReference type="EMBL" id="FXWL01000002">
    <property type="protein sequence ID" value="SMQ76936.1"/>
    <property type="molecule type" value="Genomic_DNA"/>
</dbReference>
<feature type="region of interest" description="Disordered" evidence="1">
    <location>
        <begin position="105"/>
        <end position="124"/>
    </location>
</feature>
<evidence type="ECO:0000313" key="2">
    <source>
        <dbReference type="EMBL" id="SMQ76936.1"/>
    </source>
</evidence>
<sequence length="124" mass="12800">MLKERLAVANKLANEVHAAEAAIDNAIAKLGVLVTSLPDAQAGARLSAVVGDRAFAHLQSAVAGLFEGRSQVVALHNELASLKDRVGLRNMVVGSGDLGKVVPARATLAESDADTPRRPATRAA</sequence>
<proteinExistence type="predicted"/>
<accession>A0A1Y6FRP8</accession>
<name>A0A1Y6FRP8_9SPHN</name>
<dbReference type="RefSeq" id="WP_040590190.1">
    <property type="nucleotide sequence ID" value="NZ_FXWL01000002.1"/>
</dbReference>
<dbReference type="GeneID" id="303001995"/>
<evidence type="ECO:0000313" key="3">
    <source>
        <dbReference type="Proteomes" id="UP000194469"/>
    </source>
</evidence>
<protein>
    <submittedName>
        <fullName evidence="2">Uncharacterized protein</fullName>
    </submittedName>
</protein>
<dbReference type="Proteomes" id="UP000194469">
    <property type="component" value="Unassembled WGS sequence"/>
</dbReference>
<reference evidence="3" key="1">
    <citation type="submission" date="2017-04" db="EMBL/GenBank/DDBJ databases">
        <authorList>
            <person name="Varghese N."/>
            <person name="Submissions S."/>
        </authorList>
    </citation>
    <scope>NUCLEOTIDE SEQUENCE [LARGE SCALE GENOMIC DNA]</scope>
    <source>
        <strain evidence="3">UI2</strain>
    </source>
</reference>
<gene>
    <name evidence="2" type="ORF">SAMN06295984_2356</name>
</gene>
<dbReference type="AlphaFoldDB" id="A0A1Y6FRP8"/>
<evidence type="ECO:0000256" key="1">
    <source>
        <dbReference type="SAM" id="MobiDB-lite"/>
    </source>
</evidence>
<organism evidence="2 3">
    <name type="scientific">Sphingopyxis terrae subsp. ummariensis</name>
    <dbReference type="NCBI Taxonomy" id="429001"/>
    <lineage>
        <taxon>Bacteria</taxon>
        <taxon>Pseudomonadati</taxon>
        <taxon>Pseudomonadota</taxon>
        <taxon>Alphaproteobacteria</taxon>
        <taxon>Sphingomonadales</taxon>
        <taxon>Sphingomonadaceae</taxon>
        <taxon>Sphingopyxis</taxon>
    </lineage>
</organism>